<dbReference type="InterPro" id="IPR000515">
    <property type="entry name" value="MetI-like"/>
</dbReference>
<evidence type="ECO:0000256" key="7">
    <source>
        <dbReference type="RuleBase" id="RU363032"/>
    </source>
</evidence>
<dbReference type="GO" id="GO:0005886">
    <property type="term" value="C:plasma membrane"/>
    <property type="evidence" value="ECO:0007669"/>
    <property type="project" value="UniProtKB-SubCell"/>
</dbReference>
<dbReference type="InterPro" id="IPR051322">
    <property type="entry name" value="AA_ABC_Transporter_Permease"/>
</dbReference>
<keyword evidence="3" id="KW-1003">Cell membrane</keyword>
<evidence type="ECO:0000256" key="2">
    <source>
        <dbReference type="ARBA" id="ARBA00022448"/>
    </source>
</evidence>
<evidence type="ECO:0000256" key="6">
    <source>
        <dbReference type="ARBA" id="ARBA00023136"/>
    </source>
</evidence>
<organism evidence="9 10">
    <name type="scientific">Kutzneria buriramensis</name>
    <dbReference type="NCBI Taxonomy" id="1045776"/>
    <lineage>
        <taxon>Bacteria</taxon>
        <taxon>Bacillati</taxon>
        <taxon>Actinomycetota</taxon>
        <taxon>Actinomycetes</taxon>
        <taxon>Pseudonocardiales</taxon>
        <taxon>Pseudonocardiaceae</taxon>
        <taxon>Kutzneria</taxon>
    </lineage>
</organism>
<evidence type="ECO:0000259" key="8">
    <source>
        <dbReference type="PROSITE" id="PS50928"/>
    </source>
</evidence>
<dbReference type="Gene3D" id="1.10.3720.10">
    <property type="entry name" value="MetI-like"/>
    <property type="match status" value="1"/>
</dbReference>
<dbReference type="OrthoDB" id="9793490at2"/>
<evidence type="ECO:0000256" key="1">
    <source>
        <dbReference type="ARBA" id="ARBA00004651"/>
    </source>
</evidence>
<protein>
    <submittedName>
        <fullName evidence="9">D-methionine transport system permease protein</fullName>
    </submittedName>
</protein>
<feature type="transmembrane region" description="Helical" evidence="7">
    <location>
        <begin position="20"/>
        <end position="44"/>
    </location>
</feature>
<dbReference type="PROSITE" id="PS50928">
    <property type="entry name" value="ABC_TM1"/>
    <property type="match status" value="1"/>
</dbReference>
<dbReference type="Pfam" id="PF00528">
    <property type="entry name" value="BPD_transp_1"/>
    <property type="match status" value="1"/>
</dbReference>
<sequence length="228" mass="23976">MKQTTPWSDVFDLLHPALGQTLYMVGVATLFATALGIPLGVLLHVSAPGGLRPVPVLHRILGTVVDFGRSLPFIVLIVLLQQVVTRPLIGTSIGPTAAIVPLAIGAVPFLGRLVQSALREVDANVVEAAVTTGATRARIVRSVLLGESAPALVSAVGVTAVTLVGFSAMAGVVGGEGLGDLAIRYGYQRYDDRVLWSTVIVLGALAMIIQLLFDVTSRLIDRRRRVTA</sequence>
<evidence type="ECO:0000313" key="9">
    <source>
        <dbReference type="EMBL" id="REH41806.1"/>
    </source>
</evidence>
<dbReference type="InterPro" id="IPR035906">
    <property type="entry name" value="MetI-like_sf"/>
</dbReference>
<keyword evidence="6 7" id="KW-0472">Membrane</keyword>
<comment type="subcellular location">
    <subcellularLocation>
        <location evidence="1 7">Cell membrane</location>
        <topology evidence="1 7">Multi-pass membrane protein</topology>
    </subcellularLocation>
</comment>
<dbReference type="Proteomes" id="UP000256269">
    <property type="component" value="Unassembled WGS sequence"/>
</dbReference>
<keyword evidence="5 7" id="KW-1133">Transmembrane helix</keyword>
<feature type="transmembrane region" description="Helical" evidence="7">
    <location>
        <begin position="92"/>
        <end position="110"/>
    </location>
</feature>
<keyword evidence="10" id="KW-1185">Reference proteome</keyword>
<dbReference type="GO" id="GO:0048473">
    <property type="term" value="P:D-methionine transmembrane transport"/>
    <property type="evidence" value="ECO:0007669"/>
    <property type="project" value="TreeGrafter"/>
</dbReference>
<dbReference type="CDD" id="cd06261">
    <property type="entry name" value="TM_PBP2"/>
    <property type="match status" value="1"/>
</dbReference>
<dbReference type="AlphaFoldDB" id="A0A3E0HBJ4"/>
<name>A0A3E0HBJ4_9PSEU</name>
<comment type="caution">
    <text evidence="9">The sequence shown here is derived from an EMBL/GenBank/DDBJ whole genome shotgun (WGS) entry which is preliminary data.</text>
</comment>
<comment type="similarity">
    <text evidence="7">Belongs to the binding-protein-dependent transport system permease family.</text>
</comment>
<dbReference type="SUPFAM" id="SSF161098">
    <property type="entry name" value="MetI-like"/>
    <property type="match status" value="1"/>
</dbReference>
<dbReference type="PANTHER" id="PTHR30450">
    <property type="entry name" value="ABC TRANSPORTER PERMEASE"/>
    <property type="match status" value="1"/>
</dbReference>
<keyword evidence="4 7" id="KW-0812">Transmembrane</keyword>
<feature type="transmembrane region" description="Helical" evidence="7">
    <location>
        <begin position="194"/>
        <end position="215"/>
    </location>
</feature>
<evidence type="ECO:0000256" key="3">
    <source>
        <dbReference type="ARBA" id="ARBA00022475"/>
    </source>
</evidence>
<evidence type="ECO:0000313" key="10">
    <source>
        <dbReference type="Proteomes" id="UP000256269"/>
    </source>
</evidence>
<evidence type="ECO:0000256" key="5">
    <source>
        <dbReference type="ARBA" id="ARBA00022989"/>
    </source>
</evidence>
<keyword evidence="2 7" id="KW-0813">Transport</keyword>
<feature type="transmembrane region" description="Helical" evidence="7">
    <location>
        <begin position="56"/>
        <end position="80"/>
    </location>
</feature>
<dbReference type="RefSeq" id="WP_116177844.1">
    <property type="nucleotide sequence ID" value="NZ_CP144375.1"/>
</dbReference>
<dbReference type="EMBL" id="QUNO01000011">
    <property type="protein sequence ID" value="REH41806.1"/>
    <property type="molecule type" value="Genomic_DNA"/>
</dbReference>
<proteinExistence type="inferred from homology"/>
<accession>A0A3E0HBJ4</accession>
<evidence type="ECO:0000256" key="4">
    <source>
        <dbReference type="ARBA" id="ARBA00022692"/>
    </source>
</evidence>
<feature type="transmembrane region" description="Helical" evidence="7">
    <location>
        <begin position="151"/>
        <end position="174"/>
    </location>
</feature>
<dbReference type="PANTHER" id="PTHR30450:SF1">
    <property type="entry name" value="D-METHIONINE TRANSPORT SYSTEM PERMEASE PROTEIN METI-RELATED"/>
    <property type="match status" value="1"/>
</dbReference>
<gene>
    <name evidence="9" type="ORF">BCF44_111108</name>
</gene>
<reference evidence="9 10" key="1">
    <citation type="submission" date="2018-08" db="EMBL/GenBank/DDBJ databases">
        <title>Genomic Encyclopedia of Archaeal and Bacterial Type Strains, Phase II (KMG-II): from individual species to whole genera.</title>
        <authorList>
            <person name="Goeker M."/>
        </authorList>
    </citation>
    <scope>NUCLEOTIDE SEQUENCE [LARGE SCALE GENOMIC DNA]</scope>
    <source>
        <strain evidence="9 10">DSM 45791</strain>
    </source>
</reference>
<feature type="domain" description="ABC transmembrane type-1" evidence="8">
    <location>
        <begin position="18"/>
        <end position="217"/>
    </location>
</feature>